<dbReference type="PROSITE" id="PS00028">
    <property type="entry name" value="ZINC_FINGER_C2H2_1"/>
    <property type="match status" value="2"/>
</dbReference>
<dbReference type="SUPFAM" id="SSF57667">
    <property type="entry name" value="beta-beta-alpha zinc fingers"/>
    <property type="match status" value="1"/>
</dbReference>
<dbReference type="GO" id="GO:0000978">
    <property type="term" value="F:RNA polymerase II cis-regulatory region sequence-specific DNA binding"/>
    <property type="evidence" value="ECO:0007669"/>
    <property type="project" value="InterPro"/>
</dbReference>
<dbReference type="PROSITE" id="PS50157">
    <property type="entry name" value="ZINC_FINGER_C2H2_2"/>
    <property type="match status" value="2"/>
</dbReference>
<dbReference type="Proteomes" id="UP000030686">
    <property type="component" value="Unassembled WGS sequence"/>
</dbReference>
<accession>W6QJ96</accession>
<dbReference type="Gene3D" id="3.30.160.60">
    <property type="entry name" value="Classic Zinc Finger"/>
    <property type="match status" value="2"/>
</dbReference>
<dbReference type="CDD" id="cd12148">
    <property type="entry name" value="fungal_TF_MHR"/>
    <property type="match status" value="1"/>
</dbReference>
<evidence type="ECO:0000256" key="2">
    <source>
        <dbReference type="ARBA" id="ARBA00022723"/>
    </source>
</evidence>
<feature type="domain" description="C2H2-type" evidence="9">
    <location>
        <begin position="23"/>
        <end position="50"/>
    </location>
</feature>
<evidence type="ECO:0000256" key="5">
    <source>
        <dbReference type="ARBA" id="ARBA00022833"/>
    </source>
</evidence>
<dbReference type="PANTHER" id="PTHR40626">
    <property type="entry name" value="MIP31509P"/>
    <property type="match status" value="1"/>
</dbReference>
<dbReference type="PANTHER" id="PTHR40626:SF22">
    <property type="entry name" value="C2H2-TYPE DOMAIN-CONTAINING PROTEIN"/>
    <property type="match status" value="1"/>
</dbReference>
<evidence type="ECO:0000256" key="6">
    <source>
        <dbReference type="ARBA" id="ARBA00023242"/>
    </source>
</evidence>
<dbReference type="InterPro" id="IPR013087">
    <property type="entry name" value="Znf_C2H2_type"/>
</dbReference>
<evidence type="ECO:0000256" key="7">
    <source>
        <dbReference type="PROSITE-ProRule" id="PRU00042"/>
    </source>
</evidence>
<reference evidence="10" key="1">
    <citation type="journal article" date="2014" name="Nat. Commun.">
        <title>Multiple recent horizontal transfers of a large genomic region in cheese making fungi.</title>
        <authorList>
            <person name="Cheeseman K."/>
            <person name="Ropars J."/>
            <person name="Renault P."/>
            <person name="Dupont J."/>
            <person name="Gouzy J."/>
            <person name="Branca A."/>
            <person name="Abraham A.L."/>
            <person name="Ceppi M."/>
            <person name="Conseiller E."/>
            <person name="Debuchy R."/>
            <person name="Malagnac F."/>
            <person name="Goarin A."/>
            <person name="Silar P."/>
            <person name="Lacoste S."/>
            <person name="Sallet E."/>
            <person name="Bensimon A."/>
            <person name="Giraud T."/>
            <person name="Brygoo Y."/>
        </authorList>
    </citation>
    <scope>NUCLEOTIDE SEQUENCE [LARGE SCALE GENOMIC DNA]</scope>
    <source>
        <strain evidence="10">FM164</strain>
    </source>
</reference>
<dbReference type="Pfam" id="PF04082">
    <property type="entry name" value="Fungal_trans"/>
    <property type="match status" value="1"/>
</dbReference>
<dbReference type="GO" id="GO:0008270">
    <property type="term" value="F:zinc ion binding"/>
    <property type="evidence" value="ECO:0007669"/>
    <property type="project" value="UniProtKB-KW"/>
</dbReference>
<keyword evidence="11" id="KW-1185">Reference proteome</keyword>
<sequence>MESTVMPGQKDPKRIKKGRAKPPLCPYCQRSFSRAEHLQRHVRSHTNDKPFSCDICSKSFGRNDLMIRHKRLVHPPPPLLVHGQNEGLADRRQTPLDVMPIPAEHSIAAIHSQNMLPWVEQSLQIRERDWEHPTEANSNVQRLDSFDEESIPCPIMKPIEDPMQNFADFIESIGFSEGWAPDGLQSIDQFILPFDPVAALQTEFRNDTTTTDDVEDHSSHGHVPEENFLSNFGSRLPSLQPESGEQEDRSQRSGGAIGIQLTRNIREADYRSFLKGLNYFQCVLPGDFSAPSKFKLSRFFHGFIDGLNEHLPFIHTPTLRIGSCNPALVLAIAACGAQYRFEGEEGLTLFCAAQAIILEILRQRSYGTSPNLLSSSLLSTCRGVAGFWSHSPDRSEQESAELMEAMQAILLLVIHATWGGDARAAQESMTLQGNLASLVRVHGLGEKPAFEITDRTNDVDWCRWAKEESNRRTKFVVFCFLNLHSLMHNTPPLILNSDLGLNMPCSAEVWTAQSASAWGLVYEKAQNRKHSCFQESISLLFKAKESSAGGEMACTAFGNHILLHALSQQLFFARQLCRLPLEQGTHRHHITGMDAVLRTWKSYWKQTPESSTDPRNPSGPIAFTSAALLGQIYVRLQIDLGPHRALMTRDPSAIAQALAGAPNDVVRGPGFITALLHAVHALSIPIQLGIGFVARTYSFHWSVQHCLSALEYAHLLTTWLRALPNMGLVRLPSHERKLYLWITRLLDETDLGIKLPIENRLELIKDPRNMRQLSCSIIRVWTRSFSGNLCWGIVDVVSASLRAYADLLEEN</sequence>
<dbReference type="GO" id="GO:0006351">
    <property type="term" value="P:DNA-templated transcription"/>
    <property type="evidence" value="ECO:0007669"/>
    <property type="project" value="InterPro"/>
</dbReference>
<feature type="region of interest" description="Disordered" evidence="8">
    <location>
        <begin position="208"/>
        <end position="255"/>
    </location>
</feature>
<feature type="domain" description="C2H2-type" evidence="9">
    <location>
        <begin position="51"/>
        <end position="74"/>
    </location>
</feature>
<dbReference type="STRING" id="1365484.W6QJ96"/>
<feature type="region of interest" description="Disordered" evidence="8">
    <location>
        <begin position="1"/>
        <end position="20"/>
    </location>
</feature>
<dbReference type="OrthoDB" id="654211at2759"/>
<evidence type="ECO:0000259" key="9">
    <source>
        <dbReference type="PROSITE" id="PS50157"/>
    </source>
</evidence>
<dbReference type="GO" id="GO:0005634">
    <property type="term" value="C:nucleus"/>
    <property type="evidence" value="ECO:0007669"/>
    <property type="project" value="UniProtKB-SubCell"/>
</dbReference>
<comment type="subcellular location">
    <subcellularLocation>
        <location evidence="1">Nucleus</location>
    </subcellularLocation>
</comment>
<evidence type="ECO:0000256" key="4">
    <source>
        <dbReference type="ARBA" id="ARBA00022771"/>
    </source>
</evidence>
<evidence type="ECO:0000256" key="8">
    <source>
        <dbReference type="SAM" id="MobiDB-lite"/>
    </source>
</evidence>
<feature type="compositionally biased region" description="Basic and acidic residues" evidence="8">
    <location>
        <begin position="216"/>
        <end position="225"/>
    </location>
</feature>
<dbReference type="InterPro" id="IPR051059">
    <property type="entry name" value="VerF-like"/>
</dbReference>
<dbReference type="AlphaFoldDB" id="W6QJ96"/>
<evidence type="ECO:0000313" key="10">
    <source>
        <dbReference type="EMBL" id="CDM36091.1"/>
    </source>
</evidence>
<dbReference type="EMBL" id="HG792018">
    <property type="protein sequence ID" value="CDM36091.1"/>
    <property type="molecule type" value="Genomic_DNA"/>
</dbReference>
<keyword evidence="3" id="KW-0677">Repeat</keyword>
<protein>
    <submittedName>
        <fullName evidence="10">Transcription factor, fungi</fullName>
    </submittedName>
</protein>
<dbReference type="Pfam" id="PF00096">
    <property type="entry name" value="zf-C2H2"/>
    <property type="match status" value="2"/>
</dbReference>
<proteinExistence type="predicted"/>
<dbReference type="GO" id="GO:0000785">
    <property type="term" value="C:chromatin"/>
    <property type="evidence" value="ECO:0007669"/>
    <property type="project" value="TreeGrafter"/>
</dbReference>
<keyword evidence="2" id="KW-0479">Metal-binding</keyword>
<dbReference type="InterPro" id="IPR007219">
    <property type="entry name" value="XnlR_reg_dom"/>
</dbReference>
<name>W6QJ96_PENRF</name>
<keyword evidence="4 7" id="KW-0863">Zinc-finger</keyword>
<gene>
    <name evidence="10" type="ORF">PROQFM164_S04g000972</name>
</gene>
<evidence type="ECO:0000256" key="3">
    <source>
        <dbReference type="ARBA" id="ARBA00022737"/>
    </source>
</evidence>
<dbReference type="FunFam" id="3.30.160.60:FF:002343">
    <property type="entry name" value="Zinc finger protein 33A"/>
    <property type="match status" value="1"/>
</dbReference>
<organism evidence="10 11">
    <name type="scientific">Penicillium roqueforti (strain FM164)</name>
    <dbReference type="NCBI Taxonomy" id="1365484"/>
    <lineage>
        <taxon>Eukaryota</taxon>
        <taxon>Fungi</taxon>
        <taxon>Dikarya</taxon>
        <taxon>Ascomycota</taxon>
        <taxon>Pezizomycotina</taxon>
        <taxon>Eurotiomycetes</taxon>
        <taxon>Eurotiomycetidae</taxon>
        <taxon>Eurotiales</taxon>
        <taxon>Aspergillaceae</taxon>
        <taxon>Penicillium</taxon>
    </lineage>
</organism>
<keyword evidence="6" id="KW-0539">Nucleus</keyword>
<dbReference type="InterPro" id="IPR036236">
    <property type="entry name" value="Znf_C2H2_sf"/>
</dbReference>
<dbReference type="GO" id="GO:0000981">
    <property type="term" value="F:DNA-binding transcription factor activity, RNA polymerase II-specific"/>
    <property type="evidence" value="ECO:0007669"/>
    <property type="project" value="InterPro"/>
</dbReference>
<keyword evidence="5" id="KW-0862">Zinc</keyword>
<dbReference type="SMART" id="SM00355">
    <property type="entry name" value="ZnF_C2H2"/>
    <property type="match status" value="2"/>
</dbReference>
<evidence type="ECO:0000256" key="1">
    <source>
        <dbReference type="ARBA" id="ARBA00004123"/>
    </source>
</evidence>
<evidence type="ECO:0000313" key="11">
    <source>
        <dbReference type="Proteomes" id="UP000030686"/>
    </source>
</evidence>